<evidence type="ECO:0000256" key="2">
    <source>
        <dbReference type="ARBA" id="ARBA00008889"/>
    </source>
</evidence>
<keyword evidence="5" id="KW-0496">Mitochondrion</keyword>
<reference evidence="11" key="2">
    <citation type="submission" date="2025-08" db="UniProtKB">
        <authorList>
            <consortium name="Ensembl"/>
        </authorList>
    </citation>
    <scope>IDENTIFICATION</scope>
</reference>
<dbReference type="OMA" id="RHRLYKH"/>
<feature type="chain" id="PRO_5004867369" description="Large ribosomal subunit protein uL10m" evidence="10">
    <location>
        <begin position="17"/>
        <end position="329"/>
    </location>
</feature>
<evidence type="ECO:0000256" key="5">
    <source>
        <dbReference type="ARBA" id="ARBA00023128"/>
    </source>
</evidence>
<dbReference type="Proteomes" id="UP000018468">
    <property type="component" value="Linkage group LG15"/>
</dbReference>
<evidence type="ECO:0000256" key="8">
    <source>
        <dbReference type="ARBA" id="ARBA00035716"/>
    </source>
</evidence>
<sequence>MCFFSVICICSSSCICKFVIHLIKNNCVLAHRDSVIGTRHIPQCSRASKDGRTCVVRNATERPETFRKQPNRFKMAATLCGRLLPRLAWLPARQSVRHGSKAVTRHRKPVHFLKQKLLAVTEYRPPRPAVPERCIAPPARQTQEESSLARILEREVEAMFQEGKMIAVVQNNATSAEDMLLFKSRLHKHGIAVRFYPNQVMRSFLSESRYRNLSPLFIGQNVLLVSKEPRVKEMLQCLKGAPQMVLLGACVEETLLSRQGVLAYSRLPSLMAVRGQLVGGMALMTSRTAALLQHHPARLSALLQQYQRQAGGGSTEESSKPEHTDLQEV</sequence>
<protein>
    <recommendedName>
        <fullName evidence="7">Large ribosomal subunit protein uL10m</fullName>
    </recommendedName>
    <alternativeName>
        <fullName evidence="8">39S ribosomal protein L10, mitochondrial</fullName>
    </alternativeName>
</protein>
<keyword evidence="3" id="KW-0809">Transit peptide</keyword>
<evidence type="ECO:0000256" key="9">
    <source>
        <dbReference type="SAM" id="MobiDB-lite"/>
    </source>
</evidence>
<comment type="subcellular location">
    <subcellularLocation>
        <location evidence="1">Mitochondrion</location>
    </subcellularLocation>
</comment>
<dbReference type="AlphaFoldDB" id="W5N790"/>
<dbReference type="Pfam" id="PF00466">
    <property type="entry name" value="Ribosomal_L10"/>
    <property type="match status" value="1"/>
</dbReference>
<evidence type="ECO:0000256" key="7">
    <source>
        <dbReference type="ARBA" id="ARBA00035707"/>
    </source>
</evidence>
<evidence type="ECO:0000313" key="11">
    <source>
        <dbReference type="Ensembl" id="ENSLOCP00000016499.1"/>
    </source>
</evidence>
<dbReference type="PANTHER" id="PTHR11560">
    <property type="entry name" value="39S RIBOSOMAL PROTEIN L10, MITOCHONDRIAL"/>
    <property type="match status" value="1"/>
</dbReference>
<comment type="similarity">
    <text evidence="2">Belongs to the universal ribosomal protein uL10 family.</text>
</comment>
<dbReference type="FunFam" id="3.30.70.1730:FF:000006">
    <property type="entry name" value="39S ribosomal protein L10, mitochondrial"/>
    <property type="match status" value="1"/>
</dbReference>
<evidence type="ECO:0000256" key="3">
    <source>
        <dbReference type="ARBA" id="ARBA00022946"/>
    </source>
</evidence>
<dbReference type="Bgee" id="ENSLOCG00000013385">
    <property type="expression patterns" value="Expressed in ovary and 13 other cell types or tissues"/>
</dbReference>
<dbReference type="InterPro" id="IPR001790">
    <property type="entry name" value="Ribosomal_uL10"/>
</dbReference>
<dbReference type="GO" id="GO:0006412">
    <property type="term" value="P:translation"/>
    <property type="evidence" value="ECO:0000318"/>
    <property type="project" value="GO_Central"/>
</dbReference>
<feature type="compositionally biased region" description="Basic and acidic residues" evidence="9">
    <location>
        <begin position="317"/>
        <end position="329"/>
    </location>
</feature>
<dbReference type="InterPro" id="IPR043141">
    <property type="entry name" value="Ribosomal_uL10-like_sf"/>
</dbReference>
<dbReference type="eggNOG" id="KOG4241">
    <property type="taxonomic scope" value="Eukaryota"/>
</dbReference>
<dbReference type="Ensembl" id="ENSLOCT00000016529.1">
    <property type="protein sequence ID" value="ENSLOCP00000016499.1"/>
    <property type="gene ID" value="ENSLOCG00000013385.1"/>
</dbReference>
<dbReference type="SUPFAM" id="SSF160369">
    <property type="entry name" value="Ribosomal protein L10-like"/>
    <property type="match status" value="1"/>
</dbReference>
<dbReference type="FunCoup" id="W5N790">
    <property type="interactions" value="897"/>
</dbReference>
<evidence type="ECO:0000256" key="10">
    <source>
        <dbReference type="SAM" id="SignalP"/>
    </source>
</evidence>
<evidence type="ECO:0000313" key="12">
    <source>
        <dbReference type="Proteomes" id="UP000018468"/>
    </source>
</evidence>
<evidence type="ECO:0000256" key="4">
    <source>
        <dbReference type="ARBA" id="ARBA00022980"/>
    </source>
</evidence>
<dbReference type="GO" id="GO:0003735">
    <property type="term" value="F:structural constituent of ribosome"/>
    <property type="evidence" value="ECO:0000318"/>
    <property type="project" value="GO_Central"/>
</dbReference>
<accession>W5N790</accession>
<dbReference type="InParanoid" id="W5N790"/>
<feature type="signal peptide" evidence="10">
    <location>
        <begin position="1"/>
        <end position="16"/>
    </location>
</feature>
<dbReference type="GO" id="GO:0005743">
    <property type="term" value="C:mitochondrial inner membrane"/>
    <property type="evidence" value="ECO:0007669"/>
    <property type="project" value="UniProtKB-ARBA"/>
</dbReference>
<dbReference type="CDD" id="cd00379">
    <property type="entry name" value="Ribosomal_L10_P0"/>
    <property type="match status" value="1"/>
</dbReference>
<dbReference type="STRING" id="7918.ENSLOCP00000016499"/>
<reference evidence="12" key="1">
    <citation type="submission" date="2011-12" db="EMBL/GenBank/DDBJ databases">
        <title>The Draft Genome of Lepisosteus oculatus.</title>
        <authorList>
            <consortium name="The Broad Institute Genome Assembly &amp; Analysis Group"/>
            <consortium name="Computational R&amp;D Group"/>
            <consortium name="and Sequencing Platform"/>
            <person name="Di Palma F."/>
            <person name="Alfoldi J."/>
            <person name="Johnson J."/>
            <person name="Berlin A."/>
            <person name="Gnerre S."/>
            <person name="Jaffe D."/>
            <person name="MacCallum I."/>
            <person name="Young S."/>
            <person name="Walker B.J."/>
            <person name="Lander E.S."/>
            <person name="Lindblad-Toh K."/>
        </authorList>
    </citation>
    <scope>NUCLEOTIDE SEQUENCE [LARGE SCALE GENOMIC DNA]</scope>
</reference>
<feature type="region of interest" description="Disordered" evidence="9">
    <location>
        <begin position="310"/>
        <end position="329"/>
    </location>
</feature>
<reference evidence="11" key="3">
    <citation type="submission" date="2025-09" db="UniProtKB">
        <authorList>
            <consortium name="Ensembl"/>
        </authorList>
    </citation>
    <scope>IDENTIFICATION</scope>
</reference>
<dbReference type="EMBL" id="AHAT01031061">
    <property type="status" value="NOT_ANNOTATED_CDS"/>
    <property type="molecule type" value="Genomic_DNA"/>
</dbReference>
<dbReference type="Gene3D" id="3.30.70.1730">
    <property type="match status" value="1"/>
</dbReference>
<proteinExistence type="inferred from homology"/>
<keyword evidence="4" id="KW-0689">Ribosomal protein</keyword>
<name>W5N790_LEPOC</name>
<organism evidence="11 12">
    <name type="scientific">Lepisosteus oculatus</name>
    <name type="common">Spotted gar</name>
    <dbReference type="NCBI Taxonomy" id="7918"/>
    <lineage>
        <taxon>Eukaryota</taxon>
        <taxon>Metazoa</taxon>
        <taxon>Chordata</taxon>
        <taxon>Craniata</taxon>
        <taxon>Vertebrata</taxon>
        <taxon>Euteleostomi</taxon>
        <taxon>Actinopterygii</taxon>
        <taxon>Neopterygii</taxon>
        <taxon>Holostei</taxon>
        <taxon>Semionotiformes</taxon>
        <taxon>Lepisosteidae</taxon>
        <taxon>Lepisosteus</taxon>
    </lineage>
</organism>
<dbReference type="InterPro" id="IPR047865">
    <property type="entry name" value="Ribosomal_uL10_bac_type"/>
</dbReference>
<keyword evidence="10" id="KW-0732">Signal</keyword>
<keyword evidence="6" id="KW-0687">Ribonucleoprotein</keyword>
<keyword evidence="12" id="KW-1185">Reference proteome</keyword>
<dbReference type="HOGENOM" id="CLU_073093_0_0_1"/>
<evidence type="ECO:0000256" key="1">
    <source>
        <dbReference type="ARBA" id="ARBA00004173"/>
    </source>
</evidence>
<dbReference type="GO" id="GO:0005762">
    <property type="term" value="C:mitochondrial large ribosomal subunit"/>
    <property type="evidence" value="ECO:0000318"/>
    <property type="project" value="GO_Central"/>
</dbReference>
<evidence type="ECO:0000256" key="6">
    <source>
        <dbReference type="ARBA" id="ARBA00023274"/>
    </source>
</evidence>
<dbReference type="GeneTree" id="ENSGT00390000000603"/>